<dbReference type="SUPFAM" id="SSF55874">
    <property type="entry name" value="ATPase domain of HSP90 chaperone/DNA topoisomerase II/histidine kinase"/>
    <property type="match status" value="1"/>
</dbReference>
<keyword evidence="2" id="KW-0418">Kinase</keyword>
<dbReference type="SUPFAM" id="SSF55781">
    <property type="entry name" value="GAF domain-like"/>
    <property type="match status" value="2"/>
</dbReference>
<feature type="domain" description="Histidine kinase/HSP90-like ATPase" evidence="6">
    <location>
        <begin position="475"/>
        <end position="575"/>
    </location>
</feature>
<dbReference type="InterPro" id="IPR029016">
    <property type="entry name" value="GAF-like_dom_sf"/>
</dbReference>
<evidence type="ECO:0000256" key="3">
    <source>
        <dbReference type="ARBA" id="ARBA00023012"/>
    </source>
</evidence>
<dbReference type="Gene3D" id="1.20.5.1930">
    <property type="match status" value="1"/>
</dbReference>
<dbReference type="PANTHER" id="PTHR24421:SF56">
    <property type="entry name" value="OXYGEN SENSOR HISTIDINE KINASE RESPONSE REGULATOR DOST"/>
    <property type="match status" value="1"/>
</dbReference>
<name>A0ABP4KJU0_9ACTN</name>
<dbReference type="PANTHER" id="PTHR24421">
    <property type="entry name" value="NITRATE/NITRITE SENSOR PROTEIN NARX-RELATED"/>
    <property type="match status" value="1"/>
</dbReference>
<reference evidence="8" key="1">
    <citation type="journal article" date="2019" name="Int. J. Syst. Evol. Microbiol.">
        <title>The Global Catalogue of Microorganisms (GCM) 10K type strain sequencing project: providing services to taxonomists for standard genome sequencing and annotation.</title>
        <authorList>
            <consortium name="The Broad Institute Genomics Platform"/>
            <consortium name="The Broad Institute Genome Sequencing Center for Infectious Disease"/>
            <person name="Wu L."/>
            <person name="Ma J."/>
        </authorList>
    </citation>
    <scope>NUCLEOTIDE SEQUENCE [LARGE SCALE GENOMIC DNA]</scope>
    <source>
        <strain evidence="8">JCM 15481</strain>
    </source>
</reference>
<dbReference type="InterPro" id="IPR003018">
    <property type="entry name" value="GAF"/>
</dbReference>
<protein>
    <submittedName>
        <fullName evidence="7">GAF domain-containing protein</fullName>
    </submittedName>
</protein>
<evidence type="ECO:0000259" key="6">
    <source>
        <dbReference type="SMART" id="SM00387"/>
    </source>
</evidence>
<dbReference type="SMART" id="SM00387">
    <property type="entry name" value="HATPase_c"/>
    <property type="match status" value="1"/>
</dbReference>
<dbReference type="EMBL" id="BAAAPF010000355">
    <property type="protein sequence ID" value="GAA1504014.1"/>
    <property type="molecule type" value="Genomic_DNA"/>
</dbReference>
<organism evidence="7 8">
    <name type="scientific">Streptomyces synnematoformans</name>
    <dbReference type="NCBI Taxonomy" id="415721"/>
    <lineage>
        <taxon>Bacteria</taxon>
        <taxon>Bacillati</taxon>
        <taxon>Actinomycetota</taxon>
        <taxon>Actinomycetes</taxon>
        <taxon>Kitasatosporales</taxon>
        <taxon>Streptomycetaceae</taxon>
        <taxon>Streptomyces</taxon>
    </lineage>
</organism>
<dbReference type="Gene3D" id="3.30.450.40">
    <property type="match status" value="3"/>
</dbReference>
<dbReference type="InterPro" id="IPR036890">
    <property type="entry name" value="HATPase_C_sf"/>
</dbReference>
<dbReference type="InterPro" id="IPR011712">
    <property type="entry name" value="Sig_transdc_His_kin_sub3_dim/P"/>
</dbReference>
<dbReference type="Pfam" id="PF02518">
    <property type="entry name" value="HATPase_c"/>
    <property type="match status" value="1"/>
</dbReference>
<evidence type="ECO:0000256" key="2">
    <source>
        <dbReference type="ARBA" id="ARBA00022777"/>
    </source>
</evidence>
<comment type="caution">
    <text evidence="7">The sequence shown here is derived from an EMBL/GenBank/DDBJ whole genome shotgun (WGS) entry which is preliminary data.</text>
</comment>
<dbReference type="SMART" id="SM00065">
    <property type="entry name" value="GAF"/>
    <property type="match status" value="2"/>
</dbReference>
<keyword evidence="8" id="KW-1185">Reference proteome</keyword>
<dbReference type="Proteomes" id="UP001500443">
    <property type="component" value="Unassembled WGS sequence"/>
</dbReference>
<dbReference type="InterPro" id="IPR050482">
    <property type="entry name" value="Sensor_HK_TwoCompSys"/>
</dbReference>
<dbReference type="RefSeq" id="WP_344294466.1">
    <property type="nucleotide sequence ID" value="NZ_BAAAPF010000355.1"/>
</dbReference>
<dbReference type="Pfam" id="PF07730">
    <property type="entry name" value="HisKA_3"/>
    <property type="match status" value="1"/>
</dbReference>
<feature type="compositionally biased region" description="Gly residues" evidence="4">
    <location>
        <begin position="580"/>
        <end position="591"/>
    </location>
</feature>
<evidence type="ECO:0000256" key="4">
    <source>
        <dbReference type="SAM" id="MobiDB-lite"/>
    </source>
</evidence>
<feature type="region of interest" description="Disordered" evidence="4">
    <location>
        <begin position="571"/>
        <end position="597"/>
    </location>
</feature>
<feature type="domain" description="GAF" evidence="5">
    <location>
        <begin position="178"/>
        <end position="363"/>
    </location>
</feature>
<proteinExistence type="predicted"/>
<dbReference type="Gene3D" id="3.30.565.10">
    <property type="entry name" value="Histidine kinase-like ATPase, C-terminal domain"/>
    <property type="match status" value="1"/>
</dbReference>
<gene>
    <name evidence="7" type="ORF">GCM10009802_60690</name>
</gene>
<sequence>MTAADSMDAAARATRGLQGVSSELAERVTQLLAAMRSIGTGFQLHPTLDVIAQTAAELAGARYASIVVIDEQSGDLDEFASYGVDEVDRARIDEIPDEPGTTLTVPIDVDGRYFGDLVLSEKRGGGRFRDDDLHLVRVIATEAGIAIGNARLHRETRQRERWIDGAHAVTTALLSSTDARDALGVIAEQARGLADAMAGVVLLPRAGADVGGAGGAGGLGGLGGLGTVGGAGGVGSTVGRRGGGRRRGAEWLEVAAVAGEGVADLVGMALPSYSPTVQALLAGKEVFLDDAGADPRAVSEVARRFGPCMMLPLRSGKRVLGALSLPRAPGGRLYTETEKQSATQFAGQAALALVLSEAQRDRERLAVYEDRDRIARDLHDLVIQRLFATGMQLQGAKRLERAPEVRERIDAAVDALETTIEEIRGTIYALQQEPEQAPTGVRALVLREVATAAAPLGFQPSTSFVGAVDERVDERIARNLLAALREGLSNASRHAGAGQVGVVVDATAELADGRDAVRLTVADDGRGLSPAEGRRSGVRNIERRAEELGGRATYGAGLGECGGGTSLIWEVPLEPPAGEAPGGAEGPGAEGPGADAA</sequence>
<accession>A0ABP4KJU0</accession>
<evidence type="ECO:0000313" key="8">
    <source>
        <dbReference type="Proteomes" id="UP001500443"/>
    </source>
</evidence>
<keyword evidence="3" id="KW-0902">Two-component regulatory system</keyword>
<evidence type="ECO:0000313" key="7">
    <source>
        <dbReference type="EMBL" id="GAA1504014.1"/>
    </source>
</evidence>
<keyword evidence="1" id="KW-0808">Transferase</keyword>
<evidence type="ECO:0000259" key="5">
    <source>
        <dbReference type="SMART" id="SM00065"/>
    </source>
</evidence>
<dbReference type="InterPro" id="IPR003594">
    <property type="entry name" value="HATPase_dom"/>
</dbReference>
<feature type="domain" description="GAF" evidence="5">
    <location>
        <begin position="43"/>
        <end position="157"/>
    </location>
</feature>
<evidence type="ECO:0000256" key="1">
    <source>
        <dbReference type="ARBA" id="ARBA00022679"/>
    </source>
</evidence>
<dbReference type="Pfam" id="PF13185">
    <property type="entry name" value="GAF_2"/>
    <property type="match status" value="1"/>
</dbReference>